<dbReference type="InterPro" id="IPR017850">
    <property type="entry name" value="Alkaline_phosphatase_core_sf"/>
</dbReference>
<dbReference type="PANTHER" id="PTHR45953">
    <property type="entry name" value="IDURONATE 2-SULFATASE"/>
    <property type="match status" value="1"/>
</dbReference>
<dbReference type="EMBL" id="JAPAAF010000032">
    <property type="protein sequence ID" value="MCW0484248.1"/>
    <property type="molecule type" value="Genomic_DNA"/>
</dbReference>
<keyword evidence="1" id="KW-0479">Metal-binding</keyword>
<reference evidence="4" key="1">
    <citation type="submission" date="2022-10" db="EMBL/GenBank/DDBJ databases">
        <title>Gaoshiqiia sediminis gen. nov., sp. nov., isolated from coastal sediment.</title>
        <authorList>
            <person name="Yu W.X."/>
            <person name="Mu D.S."/>
            <person name="Du J.Z."/>
            <person name="Liang Y.Q."/>
        </authorList>
    </citation>
    <scope>NUCLEOTIDE SEQUENCE</scope>
    <source>
        <strain evidence="4">A06</strain>
    </source>
</reference>
<sequence>MNSCNLILGVAASVTLVQTVYAQEKQQHPNIIIVMSDQLRADLFQREGYSLNTMPFTDNLAKGGTWFNHAYTSAPACVPARTSMLTGRFPNATRVRSNHNVKDAFFEKDLFEVAQEQGYKTALIGKNHTYLTKERVDYWDPYSHEEKQSKDKDEDATSFDKYLRSLKMYSNLEPSPMGVEEQLPYRMVDDASQWVGSLSGQPFLMWFSVPEPHNPYQTCEPYYSMFPPESLPKMLTTAADRHTKGSEYELLAEMMNQGHAGYEENLQRLRSIYHGMMRMIDDNLARLVSELKRQNVYNNTIIVFVADHGDYVGEYGLMKKGVGLDDVLARIPMQWSGPGIQASAQAHDAHVSMVDIFPTICEIMDAPIPVGVQGRSLWPLLQGKPYPKEEFASVMVEDGYGGMYYTKEDGTDYTEEGAVSKNPGFFDELSTWTQSGTIRMLRKGDWKLVYDMDGNGQLYNMAKDKSEIDNLFYNKKYQKIKNEMVESLLRWDISTEDALPLPRSRYRFKTNEHNYLFKN</sequence>
<dbReference type="Gene3D" id="3.40.720.10">
    <property type="entry name" value="Alkaline Phosphatase, subunit A"/>
    <property type="match status" value="1"/>
</dbReference>
<evidence type="ECO:0000313" key="5">
    <source>
        <dbReference type="Proteomes" id="UP001163821"/>
    </source>
</evidence>
<accession>A0AA42C6S7</accession>
<protein>
    <submittedName>
        <fullName evidence="4">Sulfatase-like hydrolase/transferase</fullName>
    </submittedName>
</protein>
<evidence type="ECO:0000259" key="3">
    <source>
        <dbReference type="Pfam" id="PF00884"/>
    </source>
</evidence>
<keyword evidence="5" id="KW-1185">Reference proteome</keyword>
<dbReference type="GO" id="GO:0005737">
    <property type="term" value="C:cytoplasm"/>
    <property type="evidence" value="ECO:0007669"/>
    <property type="project" value="TreeGrafter"/>
</dbReference>
<dbReference type="GO" id="GO:0046872">
    <property type="term" value="F:metal ion binding"/>
    <property type="evidence" value="ECO:0007669"/>
    <property type="project" value="UniProtKB-KW"/>
</dbReference>
<dbReference type="GO" id="GO:0008484">
    <property type="term" value="F:sulfuric ester hydrolase activity"/>
    <property type="evidence" value="ECO:0007669"/>
    <property type="project" value="TreeGrafter"/>
</dbReference>
<keyword evidence="2 4" id="KW-0378">Hydrolase</keyword>
<name>A0AA42C6S7_9BACT</name>
<dbReference type="SUPFAM" id="SSF53649">
    <property type="entry name" value="Alkaline phosphatase-like"/>
    <property type="match status" value="1"/>
</dbReference>
<dbReference type="Pfam" id="PF00884">
    <property type="entry name" value="Sulfatase"/>
    <property type="match status" value="1"/>
</dbReference>
<dbReference type="RefSeq" id="WP_282592841.1">
    <property type="nucleotide sequence ID" value="NZ_JAPAAF010000032.1"/>
</dbReference>
<dbReference type="AlphaFoldDB" id="A0AA42C6S7"/>
<gene>
    <name evidence="4" type="ORF">N2K84_16015</name>
</gene>
<comment type="caution">
    <text evidence="4">The sequence shown here is derived from an EMBL/GenBank/DDBJ whole genome shotgun (WGS) entry which is preliminary data.</text>
</comment>
<feature type="domain" description="Sulfatase N-terminal" evidence="3">
    <location>
        <begin position="29"/>
        <end position="365"/>
    </location>
</feature>
<dbReference type="Proteomes" id="UP001163821">
    <property type="component" value="Unassembled WGS sequence"/>
</dbReference>
<dbReference type="PANTHER" id="PTHR45953:SF1">
    <property type="entry name" value="IDURONATE 2-SULFATASE"/>
    <property type="match status" value="1"/>
</dbReference>
<evidence type="ECO:0000256" key="2">
    <source>
        <dbReference type="ARBA" id="ARBA00022801"/>
    </source>
</evidence>
<dbReference type="InterPro" id="IPR000917">
    <property type="entry name" value="Sulfatase_N"/>
</dbReference>
<organism evidence="4 5">
    <name type="scientific">Gaoshiqia sediminis</name>
    <dbReference type="NCBI Taxonomy" id="2986998"/>
    <lineage>
        <taxon>Bacteria</taxon>
        <taxon>Pseudomonadati</taxon>
        <taxon>Bacteroidota</taxon>
        <taxon>Bacteroidia</taxon>
        <taxon>Marinilabiliales</taxon>
        <taxon>Prolixibacteraceae</taxon>
        <taxon>Gaoshiqia</taxon>
    </lineage>
</organism>
<proteinExistence type="predicted"/>
<evidence type="ECO:0000256" key="1">
    <source>
        <dbReference type="ARBA" id="ARBA00022723"/>
    </source>
</evidence>
<evidence type="ECO:0000313" key="4">
    <source>
        <dbReference type="EMBL" id="MCW0484248.1"/>
    </source>
</evidence>